<gene>
    <name evidence="2" type="ORF">B0T18DRAFT_331964</name>
</gene>
<accession>A0AA40K0K1</accession>
<proteinExistence type="predicted"/>
<organism evidence="2 3">
    <name type="scientific">Schizothecium vesticola</name>
    <dbReference type="NCBI Taxonomy" id="314040"/>
    <lineage>
        <taxon>Eukaryota</taxon>
        <taxon>Fungi</taxon>
        <taxon>Dikarya</taxon>
        <taxon>Ascomycota</taxon>
        <taxon>Pezizomycotina</taxon>
        <taxon>Sordariomycetes</taxon>
        <taxon>Sordariomycetidae</taxon>
        <taxon>Sordariales</taxon>
        <taxon>Schizotheciaceae</taxon>
        <taxon>Schizothecium</taxon>
    </lineage>
</organism>
<dbReference type="EMBL" id="JAUKUD010000006">
    <property type="protein sequence ID" value="KAK0741182.1"/>
    <property type="molecule type" value="Genomic_DNA"/>
</dbReference>
<name>A0AA40K0K1_9PEZI</name>
<evidence type="ECO:0000256" key="1">
    <source>
        <dbReference type="SAM" id="MobiDB-lite"/>
    </source>
</evidence>
<protein>
    <recommendedName>
        <fullName evidence="4">Calcofluor white hypersensitive protein</fullName>
    </recommendedName>
</protein>
<dbReference type="Proteomes" id="UP001172155">
    <property type="component" value="Unassembled WGS sequence"/>
</dbReference>
<comment type="caution">
    <text evidence="2">The sequence shown here is derived from an EMBL/GenBank/DDBJ whole genome shotgun (WGS) entry which is preliminary data.</text>
</comment>
<dbReference type="AlphaFoldDB" id="A0AA40K0K1"/>
<reference evidence="2" key="1">
    <citation type="submission" date="2023-06" db="EMBL/GenBank/DDBJ databases">
        <title>Genome-scale phylogeny and comparative genomics of the fungal order Sordariales.</title>
        <authorList>
            <consortium name="Lawrence Berkeley National Laboratory"/>
            <person name="Hensen N."/>
            <person name="Bonometti L."/>
            <person name="Westerberg I."/>
            <person name="Brannstrom I.O."/>
            <person name="Guillou S."/>
            <person name="Cros-Aarteil S."/>
            <person name="Calhoun S."/>
            <person name="Haridas S."/>
            <person name="Kuo A."/>
            <person name="Mondo S."/>
            <person name="Pangilinan J."/>
            <person name="Riley R."/>
            <person name="LaButti K."/>
            <person name="Andreopoulos B."/>
            <person name="Lipzen A."/>
            <person name="Chen C."/>
            <person name="Yanf M."/>
            <person name="Daum C."/>
            <person name="Ng V."/>
            <person name="Clum A."/>
            <person name="Steindorff A."/>
            <person name="Ohm R."/>
            <person name="Martin F."/>
            <person name="Silar P."/>
            <person name="Natvig D."/>
            <person name="Lalanne C."/>
            <person name="Gautier V."/>
            <person name="Ament-velasquez S.L."/>
            <person name="Kruys A."/>
            <person name="Hutchinson M.I."/>
            <person name="Powell A.J."/>
            <person name="Barry K."/>
            <person name="Miller A.N."/>
            <person name="Grigoriev I.V."/>
            <person name="Debuchy R."/>
            <person name="Gladieux P."/>
            <person name="Thoren M.H."/>
            <person name="Johannesson H."/>
        </authorList>
    </citation>
    <scope>NUCLEOTIDE SEQUENCE</scope>
    <source>
        <strain evidence="2">SMH3187-1</strain>
    </source>
</reference>
<evidence type="ECO:0000313" key="3">
    <source>
        <dbReference type="Proteomes" id="UP001172155"/>
    </source>
</evidence>
<evidence type="ECO:0008006" key="4">
    <source>
        <dbReference type="Google" id="ProtNLM"/>
    </source>
</evidence>
<keyword evidence="3" id="KW-1185">Reference proteome</keyword>
<evidence type="ECO:0000313" key="2">
    <source>
        <dbReference type="EMBL" id="KAK0741182.1"/>
    </source>
</evidence>
<sequence length="133" mass="14418">MSRSRAPIYIGTAVAGGLGYYLYSAGGSPKVAQKEFESDAHKAAAKIRGEIGHPTQRTNYEKEGKHVGQSVGAKFDSAVSTIDKDLSKAKHETESYAKSAKAETLKKIDEMDRKVEEQAAKSKGYLSSWFGSK</sequence>
<feature type="region of interest" description="Disordered" evidence="1">
    <location>
        <begin position="49"/>
        <end position="69"/>
    </location>
</feature>